<accession>A0A016VVV1</accession>
<proteinExistence type="predicted"/>
<dbReference type="AlphaFoldDB" id="A0A016VVV1"/>
<organism evidence="1 2">
    <name type="scientific">Ancylostoma ceylanicum</name>
    <dbReference type="NCBI Taxonomy" id="53326"/>
    <lineage>
        <taxon>Eukaryota</taxon>
        <taxon>Metazoa</taxon>
        <taxon>Ecdysozoa</taxon>
        <taxon>Nematoda</taxon>
        <taxon>Chromadorea</taxon>
        <taxon>Rhabditida</taxon>
        <taxon>Rhabditina</taxon>
        <taxon>Rhabditomorpha</taxon>
        <taxon>Strongyloidea</taxon>
        <taxon>Ancylostomatidae</taxon>
        <taxon>Ancylostomatinae</taxon>
        <taxon>Ancylostoma</taxon>
    </lineage>
</organism>
<dbReference type="Proteomes" id="UP000024635">
    <property type="component" value="Unassembled WGS sequence"/>
</dbReference>
<gene>
    <name evidence="1" type="primary">Acey_s0003.g1205</name>
    <name evidence="1" type="ORF">Y032_0003g1205</name>
</gene>
<protein>
    <submittedName>
        <fullName evidence="1">Uncharacterized protein</fullName>
    </submittedName>
</protein>
<reference evidence="2" key="1">
    <citation type="journal article" date="2015" name="Nat. Genet.">
        <title>The genome and transcriptome of the zoonotic hookworm Ancylostoma ceylanicum identify infection-specific gene families.</title>
        <authorList>
            <person name="Schwarz E.M."/>
            <person name="Hu Y."/>
            <person name="Antoshechkin I."/>
            <person name="Miller M.M."/>
            <person name="Sternberg P.W."/>
            <person name="Aroian R.V."/>
        </authorList>
    </citation>
    <scope>NUCLEOTIDE SEQUENCE</scope>
    <source>
        <strain evidence="2">HY135</strain>
    </source>
</reference>
<keyword evidence="2" id="KW-1185">Reference proteome</keyword>
<dbReference type="EMBL" id="JARK01001339">
    <property type="protein sequence ID" value="EYC31729.1"/>
    <property type="molecule type" value="Genomic_DNA"/>
</dbReference>
<evidence type="ECO:0000313" key="2">
    <source>
        <dbReference type="Proteomes" id="UP000024635"/>
    </source>
</evidence>
<name>A0A016VVV1_9BILA</name>
<sequence length="73" mass="8496">MVFPNRHGLNGTTERLGIYEADRASPTGMERHTAAHYRTRQTRFNHYAKAVRRVAPMFCYGKRLPPHKVVRKS</sequence>
<evidence type="ECO:0000313" key="1">
    <source>
        <dbReference type="EMBL" id="EYC31729.1"/>
    </source>
</evidence>
<comment type="caution">
    <text evidence="1">The sequence shown here is derived from an EMBL/GenBank/DDBJ whole genome shotgun (WGS) entry which is preliminary data.</text>
</comment>